<evidence type="ECO:0000313" key="2">
    <source>
        <dbReference type="EMBL" id="KAD4385451.1"/>
    </source>
</evidence>
<protein>
    <recommendedName>
        <fullName evidence="1">Reverse transcriptase domain-containing protein</fullName>
    </recommendedName>
</protein>
<reference evidence="2 3" key="1">
    <citation type="submission" date="2019-05" db="EMBL/GenBank/DDBJ databases">
        <title>Mikania micrantha, genome provides insights into the molecular mechanism of rapid growth.</title>
        <authorList>
            <person name="Liu B."/>
        </authorList>
    </citation>
    <scope>NUCLEOTIDE SEQUENCE [LARGE SCALE GENOMIC DNA]</scope>
    <source>
        <strain evidence="2">NLD-2019</strain>
        <tissue evidence="2">Leaf</tissue>
    </source>
</reference>
<dbReference type="InterPro" id="IPR043128">
    <property type="entry name" value="Rev_trsase/Diguanyl_cyclase"/>
</dbReference>
<dbReference type="Proteomes" id="UP000326396">
    <property type="component" value="Linkage Group LG3"/>
</dbReference>
<gene>
    <name evidence="2" type="ORF">E3N88_25619</name>
</gene>
<dbReference type="AlphaFoldDB" id="A0A5N6N812"/>
<dbReference type="PANTHER" id="PTHR24559">
    <property type="entry name" value="TRANSPOSON TY3-I GAG-POL POLYPROTEIN"/>
    <property type="match status" value="1"/>
</dbReference>
<sequence>MPDVITGTFRINDGYAKVLFDLETNQSTIDYEFYKLLNEPIVKLDKLYLVETANGDLVKINEVWHYEFTVMPFGLANAPTAFMDMMNQICKPYMDKFIIVFIDDILIIQKHMRIMLNILEPYLNYYDMRNCMQSSLNVVFGSLKYNFEDMLLMLRAFKLIHIR</sequence>
<comment type="caution">
    <text evidence="2">The sequence shown here is derived from an EMBL/GenBank/DDBJ whole genome shotgun (WGS) entry which is preliminary data.</text>
</comment>
<dbReference type="Pfam" id="PF00078">
    <property type="entry name" value="RVT_1"/>
    <property type="match status" value="1"/>
</dbReference>
<dbReference type="InterPro" id="IPR053134">
    <property type="entry name" value="RNA-dir_DNA_polymerase"/>
</dbReference>
<evidence type="ECO:0000313" key="3">
    <source>
        <dbReference type="Proteomes" id="UP000326396"/>
    </source>
</evidence>
<proteinExistence type="predicted"/>
<dbReference type="InterPro" id="IPR043502">
    <property type="entry name" value="DNA/RNA_pol_sf"/>
</dbReference>
<organism evidence="2 3">
    <name type="scientific">Mikania micrantha</name>
    <name type="common">bitter vine</name>
    <dbReference type="NCBI Taxonomy" id="192012"/>
    <lineage>
        <taxon>Eukaryota</taxon>
        <taxon>Viridiplantae</taxon>
        <taxon>Streptophyta</taxon>
        <taxon>Embryophyta</taxon>
        <taxon>Tracheophyta</taxon>
        <taxon>Spermatophyta</taxon>
        <taxon>Magnoliopsida</taxon>
        <taxon>eudicotyledons</taxon>
        <taxon>Gunneridae</taxon>
        <taxon>Pentapetalae</taxon>
        <taxon>asterids</taxon>
        <taxon>campanulids</taxon>
        <taxon>Asterales</taxon>
        <taxon>Asteraceae</taxon>
        <taxon>Asteroideae</taxon>
        <taxon>Heliantheae alliance</taxon>
        <taxon>Eupatorieae</taxon>
        <taxon>Mikania</taxon>
    </lineage>
</organism>
<keyword evidence="3" id="KW-1185">Reference proteome</keyword>
<evidence type="ECO:0000259" key="1">
    <source>
        <dbReference type="Pfam" id="PF00078"/>
    </source>
</evidence>
<name>A0A5N6N812_9ASTR</name>
<feature type="domain" description="Reverse transcriptase" evidence="1">
    <location>
        <begin position="49"/>
        <end position="120"/>
    </location>
</feature>
<dbReference type="Gene3D" id="3.30.70.270">
    <property type="match status" value="1"/>
</dbReference>
<dbReference type="EMBL" id="SZYD01000013">
    <property type="protein sequence ID" value="KAD4385451.1"/>
    <property type="molecule type" value="Genomic_DNA"/>
</dbReference>
<dbReference type="OrthoDB" id="543934at2759"/>
<dbReference type="InterPro" id="IPR000477">
    <property type="entry name" value="RT_dom"/>
</dbReference>
<dbReference type="SUPFAM" id="SSF56672">
    <property type="entry name" value="DNA/RNA polymerases"/>
    <property type="match status" value="1"/>
</dbReference>
<accession>A0A5N6N812</accession>
<dbReference type="PANTHER" id="PTHR24559:SF427">
    <property type="entry name" value="RNA-DIRECTED DNA POLYMERASE"/>
    <property type="match status" value="1"/>
</dbReference>